<dbReference type="AlphaFoldDB" id="A0A8C0LJC9"/>
<dbReference type="Proteomes" id="UP000694391">
    <property type="component" value="Unplaced"/>
</dbReference>
<dbReference type="Gene3D" id="3.30.390.110">
    <property type="match status" value="1"/>
</dbReference>
<reference evidence="2" key="2">
    <citation type="submission" date="2025-09" db="UniProtKB">
        <authorList>
            <consortium name="Ensembl"/>
        </authorList>
    </citation>
    <scope>IDENTIFICATION</scope>
</reference>
<evidence type="ECO:0000313" key="2">
    <source>
        <dbReference type="Ensembl" id="ENSCAFP00020031747.1"/>
    </source>
</evidence>
<accession>A0A8C0LJC9</accession>
<name>A0A8C0LJC9_CANLU</name>
<organism evidence="2 3">
    <name type="scientific">Canis lupus dingo</name>
    <name type="common">dingo</name>
    <dbReference type="NCBI Taxonomy" id="286419"/>
    <lineage>
        <taxon>Eukaryota</taxon>
        <taxon>Metazoa</taxon>
        <taxon>Chordata</taxon>
        <taxon>Craniata</taxon>
        <taxon>Vertebrata</taxon>
        <taxon>Euteleostomi</taxon>
        <taxon>Mammalia</taxon>
        <taxon>Eutheria</taxon>
        <taxon>Laurasiatheria</taxon>
        <taxon>Carnivora</taxon>
        <taxon>Caniformia</taxon>
        <taxon>Canidae</taxon>
        <taxon>Canis</taxon>
    </lineage>
</organism>
<keyword evidence="3" id="KW-1185">Reference proteome</keyword>
<reference evidence="2" key="1">
    <citation type="submission" date="2025-08" db="UniProtKB">
        <authorList>
            <consortium name="Ensembl"/>
        </authorList>
    </citation>
    <scope>IDENTIFICATION</scope>
</reference>
<sequence>MLMQNCSSFLIKRNKQTCSTPRNNLKALDSCYNWLIYHKTVGMEPAAQGRDIVVIMKWRLASKNPSPPTCRPPSTRSPGPPSAASDT</sequence>
<proteinExistence type="predicted"/>
<dbReference type="GeneTree" id="ENSGT01030000235945"/>
<protein>
    <submittedName>
        <fullName evidence="2">Uncharacterized protein</fullName>
    </submittedName>
</protein>
<evidence type="ECO:0000256" key="1">
    <source>
        <dbReference type="SAM" id="MobiDB-lite"/>
    </source>
</evidence>
<feature type="region of interest" description="Disordered" evidence="1">
    <location>
        <begin position="63"/>
        <end position="87"/>
    </location>
</feature>
<feature type="compositionally biased region" description="Low complexity" evidence="1">
    <location>
        <begin position="72"/>
        <end position="87"/>
    </location>
</feature>
<evidence type="ECO:0000313" key="3">
    <source>
        <dbReference type="Proteomes" id="UP000694391"/>
    </source>
</evidence>
<dbReference type="Ensembl" id="ENSCAFT00020036663.1">
    <property type="protein sequence ID" value="ENSCAFP00020031747.1"/>
    <property type="gene ID" value="ENSCAFG00020024758.1"/>
</dbReference>